<dbReference type="EMBL" id="CP146609">
    <property type="protein sequence ID" value="WWX23245.1"/>
    <property type="molecule type" value="Genomic_DNA"/>
</dbReference>
<dbReference type="InterPro" id="IPR003737">
    <property type="entry name" value="GlcNAc_PI_deacetylase-related"/>
</dbReference>
<dbReference type="Gene3D" id="3.40.50.10320">
    <property type="entry name" value="LmbE-like"/>
    <property type="match status" value="1"/>
</dbReference>
<proteinExistence type="predicted"/>
<dbReference type="RefSeq" id="WP_338668959.1">
    <property type="nucleotide sequence ID" value="NZ_CP146609.1"/>
</dbReference>
<dbReference type="SUPFAM" id="SSF102588">
    <property type="entry name" value="LmbE-like"/>
    <property type="match status" value="1"/>
</dbReference>
<keyword evidence="2" id="KW-1185">Reference proteome</keyword>
<evidence type="ECO:0000313" key="1">
    <source>
        <dbReference type="EMBL" id="WWX23245.1"/>
    </source>
</evidence>
<dbReference type="Pfam" id="PF02585">
    <property type="entry name" value="PIG-L"/>
    <property type="match status" value="1"/>
</dbReference>
<name>A0ABZ2IX22_9BACT</name>
<evidence type="ECO:0000313" key="2">
    <source>
        <dbReference type="Proteomes" id="UP001385389"/>
    </source>
</evidence>
<gene>
    <name evidence="1" type="ORF">V8V93_03355</name>
</gene>
<reference evidence="1 2" key="1">
    <citation type="submission" date="2024-03" db="EMBL/GenBank/DDBJ databases">
        <title>Phenotype and Genome Characterization of a Sulfate-Reducing Bacterium Pseudodesulfovibrio sp. strain 5S69, isolated from Petroleum Reservoir in Tatarstan (Russia).</title>
        <authorList>
            <person name="Bidzhieva S.K."/>
            <person name="Kadnikov V."/>
            <person name="Tourova T.P."/>
            <person name="Samigullina S.R."/>
            <person name="Sokolova D.S."/>
            <person name="Poltaraus A.B."/>
            <person name="Avtukh A.N."/>
            <person name="Tereshina V.M."/>
            <person name="Mardanov A.V."/>
            <person name="Nazina T.N."/>
        </authorList>
    </citation>
    <scope>NUCLEOTIDE SEQUENCE [LARGE SCALE GENOMIC DNA]</scope>
    <source>
        <strain evidence="1 2">5S69</strain>
    </source>
</reference>
<organism evidence="1 2">
    <name type="scientific">Pseudodesulfovibrio methanolicus</name>
    <dbReference type="NCBI Taxonomy" id="3126690"/>
    <lineage>
        <taxon>Bacteria</taxon>
        <taxon>Pseudomonadati</taxon>
        <taxon>Thermodesulfobacteriota</taxon>
        <taxon>Desulfovibrionia</taxon>
        <taxon>Desulfovibrionales</taxon>
        <taxon>Desulfovibrionaceae</taxon>
    </lineage>
</organism>
<accession>A0ABZ2IX22</accession>
<dbReference type="PANTHER" id="PTHR12993:SF11">
    <property type="entry name" value="N-ACETYLGLUCOSAMINYL-PHOSPHATIDYLINOSITOL DE-N-ACETYLASE"/>
    <property type="match status" value="1"/>
</dbReference>
<dbReference type="PANTHER" id="PTHR12993">
    <property type="entry name" value="N-ACETYLGLUCOSAMINYL-PHOSPHATIDYLINOSITOL DE-N-ACETYLASE-RELATED"/>
    <property type="match status" value="1"/>
</dbReference>
<dbReference type="InterPro" id="IPR024078">
    <property type="entry name" value="LmbE-like_dom_sf"/>
</dbReference>
<sequence length="244" mass="25905">MLMLDRNAPVLVVAAHHDDEVLGCGGTMARLAEAGHPVVSAVLGQGAVCRESAMDASEREAVEAMMARQAAAAARVLGAKFVQTGMFPDNAFDSVPLLDIVRCVESVIERVRPQLILTHHGGDLNVDHRLTARAVQTAARPLPGSGVRTILAFEVLSSTEWTPVEEPGFRPDVFVDVAARLDRKIEAMGCYESELQAFPHPRSEGGIRHLAGFRGGSAGLAAAEGFALVRSVPVFGFSKAEEGV</sequence>
<dbReference type="Proteomes" id="UP001385389">
    <property type="component" value="Chromosome"/>
</dbReference>
<protein>
    <submittedName>
        <fullName evidence="1">PIG-L deacetylase family protein</fullName>
    </submittedName>
</protein>